<name>A0A2P8HG13_9BACI</name>
<accession>A0A2P8HG13</accession>
<keyword evidence="1" id="KW-0472">Membrane</keyword>
<evidence type="ECO:0000256" key="1">
    <source>
        <dbReference type="SAM" id="Phobius"/>
    </source>
</evidence>
<gene>
    <name evidence="2" type="ORF">B0H94_107164</name>
</gene>
<organism evidence="2 3">
    <name type="scientific">Salsuginibacillus halophilus</name>
    <dbReference type="NCBI Taxonomy" id="517424"/>
    <lineage>
        <taxon>Bacteria</taxon>
        <taxon>Bacillati</taxon>
        <taxon>Bacillota</taxon>
        <taxon>Bacilli</taxon>
        <taxon>Bacillales</taxon>
        <taxon>Bacillaceae</taxon>
        <taxon>Salsuginibacillus</taxon>
    </lineage>
</organism>
<keyword evidence="3" id="KW-1185">Reference proteome</keyword>
<dbReference type="AlphaFoldDB" id="A0A2P8HG13"/>
<dbReference type="Proteomes" id="UP000242310">
    <property type="component" value="Unassembled WGS sequence"/>
</dbReference>
<dbReference type="InterPro" id="IPR018672">
    <property type="entry name" value="DUF2140"/>
</dbReference>
<evidence type="ECO:0000313" key="2">
    <source>
        <dbReference type="EMBL" id="PSL45159.1"/>
    </source>
</evidence>
<protein>
    <submittedName>
        <fullName evidence="2">Uncharacterized protein YpmS</fullName>
    </submittedName>
</protein>
<reference evidence="2 3" key="1">
    <citation type="submission" date="2018-03" db="EMBL/GenBank/DDBJ databases">
        <title>Genomic Encyclopedia of Type Strains, Phase III (KMG-III): the genomes of soil and plant-associated and newly described type strains.</title>
        <authorList>
            <person name="Whitman W."/>
        </authorList>
    </citation>
    <scope>NUCLEOTIDE SEQUENCE [LARGE SCALE GENOMIC DNA]</scope>
    <source>
        <strain evidence="2 3">CGMCC 1.07653</strain>
    </source>
</reference>
<keyword evidence="1" id="KW-1133">Transmembrane helix</keyword>
<dbReference type="OrthoDB" id="2412610at2"/>
<feature type="transmembrane region" description="Helical" evidence="1">
    <location>
        <begin position="12"/>
        <end position="35"/>
    </location>
</feature>
<sequence length="192" mass="21561">MPRYERKSRWKTAFVSLAVMNVLIIAGLIGAWMFMMPTVSSVDEPESPAAPEESAVLHMQASYAQVNDLLARAEEDIDIRLTSDGVELVDTYSILGQDAELRSVLAPEVQEDGNLVLHQQQFSFGPFNLPGAEAFEIIQSQADLPEGVTIRPQAEEVYVHLRELDVTEDFYVLIDEINETEEEINMSLYPRS</sequence>
<dbReference type="RefSeq" id="WP_106588805.1">
    <property type="nucleotide sequence ID" value="NZ_PYAV01000007.1"/>
</dbReference>
<comment type="caution">
    <text evidence="2">The sequence shown here is derived from an EMBL/GenBank/DDBJ whole genome shotgun (WGS) entry which is preliminary data.</text>
</comment>
<proteinExistence type="predicted"/>
<evidence type="ECO:0000313" key="3">
    <source>
        <dbReference type="Proteomes" id="UP000242310"/>
    </source>
</evidence>
<keyword evidence="1" id="KW-0812">Transmembrane</keyword>
<dbReference type="Pfam" id="PF09911">
    <property type="entry name" value="DUF2140"/>
    <property type="match status" value="1"/>
</dbReference>
<dbReference type="EMBL" id="PYAV01000007">
    <property type="protein sequence ID" value="PSL45159.1"/>
    <property type="molecule type" value="Genomic_DNA"/>
</dbReference>